<organism evidence="2">
    <name type="scientific">Arundo donax</name>
    <name type="common">Giant reed</name>
    <name type="synonym">Donax arundinaceus</name>
    <dbReference type="NCBI Taxonomy" id="35708"/>
    <lineage>
        <taxon>Eukaryota</taxon>
        <taxon>Viridiplantae</taxon>
        <taxon>Streptophyta</taxon>
        <taxon>Embryophyta</taxon>
        <taxon>Tracheophyta</taxon>
        <taxon>Spermatophyta</taxon>
        <taxon>Magnoliopsida</taxon>
        <taxon>Liliopsida</taxon>
        <taxon>Poales</taxon>
        <taxon>Poaceae</taxon>
        <taxon>PACMAD clade</taxon>
        <taxon>Arundinoideae</taxon>
        <taxon>Arundineae</taxon>
        <taxon>Arundo</taxon>
    </lineage>
</organism>
<dbReference type="EMBL" id="GBRH01160959">
    <property type="protein sequence ID" value="JAE36937.1"/>
    <property type="molecule type" value="Transcribed_RNA"/>
</dbReference>
<protein>
    <submittedName>
        <fullName evidence="2">Uncharacterized protein</fullName>
    </submittedName>
</protein>
<feature type="compositionally biased region" description="Low complexity" evidence="1">
    <location>
        <begin position="1"/>
        <end position="18"/>
    </location>
</feature>
<accession>A0A0A9HJK2</accession>
<evidence type="ECO:0000313" key="2">
    <source>
        <dbReference type="EMBL" id="JAE36937.1"/>
    </source>
</evidence>
<reference evidence="2" key="2">
    <citation type="journal article" date="2015" name="Data Brief">
        <title>Shoot transcriptome of the giant reed, Arundo donax.</title>
        <authorList>
            <person name="Barrero R.A."/>
            <person name="Guerrero F.D."/>
            <person name="Moolhuijzen P."/>
            <person name="Goolsby J.A."/>
            <person name="Tidwell J."/>
            <person name="Bellgard S.E."/>
            <person name="Bellgard M.I."/>
        </authorList>
    </citation>
    <scope>NUCLEOTIDE SEQUENCE</scope>
    <source>
        <tissue evidence="2">Shoot tissue taken approximately 20 cm above the soil surface</tissue>
    </source>
</reference>
<dbReference type="AlphaFoldDB" id="A0A0A9HJK2"/>
<sequence>MMTTKTRSSFLLPSTTSPLLPPPPRVLSAGWGRGPSLAHTAVAGPKITATTA</sequence>
<evidence type="ECO:0000256" key="1">
    <source>
        <dbReference type="SAM" id="MobiDB-lite"/>
    </source>
</evidence>
<reference evidence="2" key="1">
    <citation type="submission" date="2014-09" db="EMBL/GenBank/DDBJ databases">
        <authorList>
            <person name="Magalhaes I.L.F."/>
            <person name="Oliveira U."/>
            <person name="Santos F.R."/>
            <person name="Vidigal T.H.D.A."/>
            <person name="Brescovit A.D."/>
            <person name="Santos A.J."/>
        </authorList>
    </citation>
    <scope>NUCLEOTIDE SEQUENCE</scope>
    <source>
        <tissue evidence="2">Shoot tissue taken approximately 20 cm above the soil surface</tissue>
    </source>
</reference>
<proteinExistence type="predicted"/>
<name>A0A0A9HJK2_ARUDO</name>
<feature type="region of interest" description="Disordered" evidence="1">
    <location>
        <begin position="1"/>
        <end position="32"/>
    </location>
</feature>